<dbReference type="InterPro" id="IPR002893">
    <property type="entry name" value="Znf_MYND"/>
</dbReference>
<dbReference type="Gene3D" id="6.10.140.2220">
    <property type="match status" value="1"/>
</dbReference>
<reference evidence="6" key="1">
    <citation type="submission" date="2020-05" db="EMBL/GenBank/DDBJ databases">
        <title>Mycena genomes resolve the evolution of fungal bioluminescence.</title>
        <authorList>
            <person name="Tsai I.J."/>
        </authorList>
    </citation>
    <scope>NUCLEOTIDE SEQUENCE</scope>
    <source>
        <strain evidence="6">110903Hualien_Pintung</strain>
    </source>
</reference>
<evidence type="ECO:0000313" key="6">
    <source>
        <dbReference type="EMBL" id="KAF7317441.1"/>
    </source>
</evidence>
<organism evidence="6 7">
    <name type="scientific">Mycena chlorophos</name>
    <name type="common">Agaric fungus</name>
    <name type="synonym">Agaricus chlorophos</name>
    <dbReference type="NCBI Taxonomy" id="658473"/>
    <lineage>
        <taxon>Eukaryota</taxon>
        <taxon>Fungi</taxon>
        <taxon>Dikarya</taxon>
        <taxon>Basidiomycota</taxon>
        <taxon>Agaricomycotina</taxon>
        <taxon>Agaricomycetes</taxon>
        <taxon>Agaricomycetidae</taxon>
        <taxon>Agaricales</taxon>
        <taxon>Marasmiineae</taxon>
        <taxon>Mycenaceae</taxon>
        <taxon>Mycena</taxon>
    </lineage>
</organism>
<keyword evidence="1" id="KW-0479">Metal-binding</keyword>
<dbReference type="Pfam" id="PF01753">
    <property type="entry name" value="zf-MYND"/>
    <property type="match status" value="1"/>
</dbReference>
<evidence type="ECO:0000256" key="2">
    <source>
        <dbReference type="ARBA" id="ARBA00022771"/>
    </source>
</evidence>
<gene>
    <name evidence="6" type="ORF">HMN09_00480800</name>
</gene>
<evidence type="ECO:0000259" key="5">
    <source>
        <dbReference type="PROSITE" id="PS50865"/>
    </source>
</evidence>
<evidence type="ECO:0000256" key="4">
    <source>
        <dbReference type="PROSITE-ProRule" id="PRU00134"/>
    </source>
</evidence>
<keyword evidence="3" id="KW-0862">Zinc</keyword>
<dbReference type="GO" id="GO:0008270">
    <property type="term" value="F:zinc ion binding"/>
    <property type="evidence" value="ECO:0007669"/>
    <property type="project" value="UniProtKB-KW"/>
</dbReference>
<keyword evidence="7" id="KW-1185">Reference proteome</keyword>
<feature type="domain" description="MYND-type" evidence="5">
    <location>
        <begin position="26"/>
        <end position="68"/>
    </location>
</feature>
<dbReference type="OrthoDB" id="341421at2759"/>
<comment type="caution">
    <text evidence="6">The sequence shown here is derived from an EMBL/GenBank/DDBJ whole genome shotgun (WGS) entry which is preliminary data.</text>
</comment>
<dbReference type="PROSITE" id="PS50865">
    <property type="entry name" value="ZF_MYND_2"/>
    <property type="match status" value="1"/>
</dbReference>
<dbReference type="Proteomes" id="UP000613580">
    <property type="component" value="Unassembled WGS sequence"/>
</dbReference>
<proteinExistence type="predicted"/>
<name>A0A8H6TIS2_MYCCL</name>
<sequence length="209" mass="22727">MSNTSLPAGVAFPSTSDPAEIVHAKCAVCAKDEAEIGAAMQQCSGCKLVCYCSTDCQKLDWKSHKIKCVKGKLHRPEPLKEQDPRVVLFRDLYITAHTYGHFAFAESAYFGLDLDKDINRASTHFLAITLSRNPGATNPRTLHAFVDSAVLPLSALEARADGAALVADFRRRAKNVTIFSLEPSLFGNRITKNVKQLTVGDPTETSGAM</sequence>
<protein>
    <submittedName>
        <fullName evidence="6">MYND-type domain-containing protein</fullName>
    </submittedName>
</protein>
<dbReference type="AlphaFoldDB" id="A0A8H6TIS2"/>
<evidence type="ECO:0000313" key="7">
    <source>
        <dbReference type="Proteomes" id="UP000613580"/>
    </source>
</evidence>
<dbReference type="EMBL" id="JACAZE010000005">
    <property type="protein sequence ID" value="KAF7317441.1"/>
    <property type="molecule type" value="Genomic_DNA"/>
</dbReference>
<keyword evidence="2 4" id="KW-0863">Zinc-finger</keyword>
<accession>A0A8H6TIS2</accession>
<evidence type="ECO:0000256" key="1">
    <source>
        <dbReference type="ARBA" id="ARBA00022723"/>
    </source>
</evidence>
<dbReference type="SUPFAM" id="SSF144232">
    <property type="entry name" value="HIT/MYND zinc finger-like"/>
    <property type="match status" value="1"/>
</dbReference>
<evidence type="ECO:0000256" key="3">
    <source>
        <dbReference type="ARBA" id="ARBA00022833"/>
    </source>
</evidence>